<dbReference type="Proteomes" id="UP001652624">
    <property type="component" value="Chromosome 17"/>
</dbReference>
<feature type="region of interest" description="Disordered" evidence="1">
    <location>
        <begin position="220"/>
        <end position="254"/>
    </location>
</feature>
<evidence type="ECO:0000313" key="3">
    <source>
        <dbReference type="Proteomes" id="UP001652624"/>
    </source>
</evidence>
<protein>
    <submittedName>
        <fullName evidence="4">Tetraspanin-32 isoform X2</fullName>
    </submittedName>
</protein>
<proteinExistence type="predicted"/>
<organism evidence="3 4">
    <name type="scientific">Erinaceus europaeus</name>
    <name type="common">Western European hedgehog</name>
    <dbReference type="NCBI Taxonomy" id="9365"/>
    <lineage>
        <taxon>Eukaryota</taxon>
        <taxon>Metazoa</taxon>
        <taxon>Chordata</taxon>
        <taxon>Craniata</taxon>
        <taxon>Vertebrata</taxon>
        <taxon>Euteleostomi</taxon>
        <taxon>Mammalia</taxon>
        <taxon>Eutheria</taxon>
        <taxon>Laurasiatheria</taxon>
        <taxon>Eulipotyphla</taxon>
        <taxon>Erinaceidae</taxon>
        <taxon>Erinaceinae</taxon>
        <taxon>Erinaceus</taxon>
    </lineage>
</organism>
<evidence type="ECO:0000256" key="1">
    <source>
        <dbReference type="SAM" id="MobiDB-lite"/>
    </source>
</evidence>
<sequence length="254" mass="27956">MGPRARVRAAKCQMLMASFFTMLLALSVAALATLTYFGVHFTVISQASPHWAPYAAAQRWGRRGWRPLTLCPQAFLCFALVFCALAQVAVWRLHGPSQVGEAMLDTYDLLYDRAVRGPSGAGGPELAAIQDTFLCCGKSSPFSRLGGSQDLLCRGPQAERQDCLQGIRSFLKTHGNIISTLTALGLACMVYAILLSSFLWFTIRAGDNLARRGQYTLNPWSRERQPQGPSFFRRCPSPHRTSHLGPAPWPSQHA</sequence>
<gene>
    <name evidence="4" type="primary">TSPAN32</name>
</gene>
<evidence type="ECO:0000256" key="2">
    <source>
        <dbReference type="SAM" id="Phobius"/>
    </source>
</evidence>
<keyword evidence="2" id="KW-0812">Transmembrane</keyword>
<keyword evidence="2" id="KW-0472">Membrane</keyword>
<dbReference type="SUPFAM" id="SSF48652">
    <property type="entry name" value="Tetraspanin"/>
    <property type="match status" value="1"/>
</dbReference>
<dbReference type="InterPro" id="IPR000301">
    <property type="entry name" value="Tetraspanin_animals"/>
</dbReference>
<evidence type="ECO:0000313" key="4">
    <source>
        <dbReference type="RefSeq" id="XP_060033290.1"/>
    </source>
</evidence>
<keyword evidence="2" id="KW-1133">Transmembrane helix</keyword>
<keyword evidence="3" id="KW-1185">Reference proteome</keyword>
<feature type="transmembrane region" description="Helical" evidence="2">
    <location>
        <begin position="73"/>
        <end position="93"/>
    </location>
</feature>
<accession>A0ABM3W9N5</accession>
<dbReference type="PIRSF" id="PIRSF002419">
    <property type="entry name" value="Tetraspanin"/>
    <property type="match status" value="1"/>
</dbReference>
<dbReference type="GeneID" id="103125113"/>
<name>A0ABM3W9N5_ERIEU</name>
<reference evidence="4" key="1">
    <citation type="submission" date="2025-08" db="UniProtKB">
        <authorList>
            <consortium name="RefSeq"/>
        </authorList>
    </citation>
    <scope>IDENTIFICATION</scope>
</reference>
<feature type="transmembrane region" description="Helical" evidence="2">
    <location>
        <begin position="177"/>
        <end position="201"/>
    </location>
</feature>
<dbReference type="InterPro" id="IPR008952">
    <property type="entry name" value="Tetraspanin_EC2_sf"/>
</dbReference>
<dbReference type="RefSeq" id="XP_060033290.1">
    <property type="nucleotide sequence ID" value="XM_060177307.1"/>
</dbReference>